<proteinExistence type="predicted"/>
<evidence type="ECO:0000313" key="3">
    <source>
        <dbReference type="Proteomes" id="UP001391051"/>
    </source>
</evidence>
<dbReference type="RefSeq" id="XP_066694291.1">
    <property type="nucleotide sequence ID" value="XM_066850148.1"/>
</dbReference>
<gene>
    <name evidence="2" type="ORF">PG986_013926</name>
</gene>
<dbReference type="Proteomes" id="UP001391051">
    <property type="component" value="Unassembled WGS sequence"/>
</dbReference>
<protein>
    <submittedName>
        <fullName evidence="2">Uncharacterized protein</fullName>
    </submittedName>
</protein>
<dbReference type="GeneID" id="92083210"/>
<organism evidence="2 3">
    <name type="scientific">Apiospora aurea</name>
    <dbReference type="NCBI Taxonomy" id="335848"/>
    <lineage>
        <taxon>Eukaryota</taxon>
        <taxon>Fungi</taxon>
        <taxon>Dikarya</taxon>
        <taxon>Ascomycota</taxon>
        <taxon>Pezizomycotina</taxon>
        <taxon>Sordariomycetes</taxon>
        <taxon>Xylariomycetidae</taxon>
        <taxon>Amphisphaeriales</taxon>
        <taxon>Apiosporaceae</taxon>
        <taxon>Apiospora</taxon>
    </lineage>
</organism>
<accession>A0ABR1PX91</accession>
<evidence type="ECO:0000256" key="1">
    <source>
        <dbReference type="SAM" id="MobiDB-lite"/>
    </source>
</evidence>
<keyword evidence="3" id="KW-1185">Reference proteome</keyword>
<feature type="region of interest" description="Disordered" evidence="1">
    <location>
        <begin position="1"/>
        <end position="24"/>
    </location>
</feature>
<dbReference type="EMBL" id="JAQQWE010000009">
    <property type="protein sequence ID" value="KAK7941539.1"/>
    <property type="molecule type" value="Genomic_DNA"/>
</dbReference>
<sequence length="155" mass="17788">MHYVPLSREATRRQKSTTTKSISTRSNGVVLVEQNAGNVWSELGIPQCKDEVQREVEDDFPDPNPWSPDEMEYAYYRIQPFFAACEQRLRSLEWYPGYVDPDGCLLVDDNPWHDPDELDGIRKAFRDAGWFPEAWDKEMAETLAGKVLAGEEDGT</sequence>
<reference evidence="2 3" key="1">
    <citation type="submission" date="2023-01" db="EMBL/GenBank/DDBJ databases">
        <title>Analysis of 21 Apiospora genomes using comparative genomics revels a genus with tremendous synthesis potential of carbohydrate active enzymes and secondary metabolites.</title>
        <authorList>
            <person name="Sorensen T."/>
        </authorList>
    </citation>
    <scope>NUCLEOTIDE SEQUENCE [LARGE SCALE GENOMIC DNA]</scope>
    <source>
        <strain evidence="2 3">CBS 24483</strain>
    </source>
</reference>
<evidence type="ECO:0000313" key="2">
    <source>
        <dbReference type="EMBL" id="KAK7941539.1"/>
    </source>
</evidence>
<name>A0ABR1PX91_9PEZI</name>
<comment type="caution">
    <text evidence="2">The sequence shown here is derived from an EMBL/GenBank/DDBJ whole genome shotgun (WGS) entry which is preliminary data.</text>
</comment>